<dbReference type="CTD" id="20329020"/>
<keyword evidence="5" id="KW-0472">Membrane</keyword>
<comment type="similarity">
    <text evidence="2">Belongs to the CD36 family.</text>
</comment>
<dbReference type="PANTHER" id="PTHR11923:SF51">
    <property type="entry name" value="LYSOSOME MEMBRANE PROTEIN 2"/>
    <property type="match status" value="1"/>
</dbReference>
<proteinExistence type="inferred from homology"/>
<dbReference type="Proteomes" id="UP000054324">
    <property type="component" value="Unassembled WGS sequence"/>
</dbReference>
<evidence type="ECO:0000313" key="7">
    <source>
        <dbReference type="EMBL" id="KER22445.1"/>
    </source>
</evidence>
<evidence type="ECO:0000256" key="4">
    <source>
        <dbReference type="ARBA" id="ARBA00022989"/>
    </source>
</evidence>
<protein>
    <submittedName>
        <fullName evidence="7">Uncharacterized protein</fullName>
    </submittedName>
</protein>
<dbReference type="PANTHER" id="PTHR11923">
    <property type="entry name" value="SCAVENGER RECEPTOR CLASS B TYPE-1 SR-B1"/>
    <property type="match status" value="1"/>
</dbReference>
<keyword evidence="6" id="KW-0325">Glycoprotein</keyword>
<name>A0A074ZGS7_OPIVI</name>
<evidence type="ECO:0000256" key="1">
    <source>
        <dbReference type="ARBA" id="ARBA00004370"/>
    </source>
</evidence>
<sequence length="243" mass="27696">MPRGFSDRLRVGFFAQVNEIEMLHFQIKSNESLVYNNLQLNVLHTGPLMFQLARYSRYRSIFYEPTTGFANFGRSWAVKEFSSKFYHEIWGAEEADRIDGILAMVSHELPPEDESQSILKLQVNLSVTNQELIKLMNGVAPSITSGRLFPNLFSQLMKFVAPEAADLDSTKHWNNRMYCQEDKACTPQGILAMQPCIAKRGVTVPVYVSFPHFMDADPRISARFEGLPKPSKEKHGIHLLVEP</sequence>
<gene>
    <name evidence="7" type="ORF">T265_14854</name>
</gene>
<dbReference type="Pfam" id="PF01130">
    <property type="entry name" value="CD36"/>
    <property type="match status" value="1"/>
</dbReference>
<feature type="non-terminal residue" evidence="7">
    <location>
        <position position="243"/>
    </location>
</feature>
<dbReference type="GeneID" id="20329020"/>
<evidence type="ECO:0000256" key="3">
    <source>
        <dbReference type="ARBA" id="ARBA00022692"/>
    </source>
</evidence>
<keyword evidence="8" id="KW-1185">Reference proteome</keyword>
<keyword evidence="3" id="KW-0812">Transmembrane</keyword>
<dbReference type="GO" id="GO:0005044">
    <property type="term" value="F:scavenger receptor activity"/>
    <property type="evidence" value="ECO:0007669"/>
    <property type="project" value="TreeGrafter"/>
</dbReference>
<organism evidence="7 8">
    <name type="scientific">Opisthorchis viverrini</name>
    <name type="common">Southeast Asian liver fluke</name>
    <dbReference type="NCBI Taxonomy" id="6198"/>
    <lineage>
        <taxon>Eukaryota</taxon>
        <taxon>Metazoa</taxon>
        <taxon>Spiralia</taxon>
        <taxon>Lophotrochozoa</taxon>
        <taxon>Platyhelminthes</taxon>
        <taxon>Trematoda</taxon>
        <taxon>Digenea</taxon>
        <taxon>Opisthorchiida</taxon>
        <taxon>Opisthorchiata</taxon>
        <taxon>Opisthorchiidae</taxon>
        <taxon>Opisthorchis</taxon>
    </lineage>
</organism>
<evidence type="ECO:0000313" key="8">
    <source>
        <dbReference type="Proteomes" id="UP000054324"/>
    </source>
</evidence>
<evidence type="ECO:0000256" key="6">
    <source>
        <dbReference type="ARBA" id="ARBA00023180"/>
    </source>
</evidence>
<dbReference type="KEGG" id="ovi:T265_14854"/>
<evidence type="ECO:0000256" key="2">
    <source>
        <dbReference type="ARBA" id="ARBA00010532"/>
    </source>
</evidence>
<accession>A0A074ZGS7</accession>
<reference evidence="7 8" key="1">
    <citation type="submission" date="2013-11" db="EMBL/GenBank/DDBJ databases">
        <title>Opisthorchis viverrini - life in the bile duct.</title>
        <authorList>
            <person name="Young N.D."/>
            <person name="Nagarajan N."/>
            <person name="Lin S.J."/>
            <person name="Korhonen P.K."/>
            <person name="Jex A.R."/>
            <person name="Hall R.S."/>
            <person name="Safavi-Hemami H."/>
            <person name="Kaewkong W."/>
            <person name="Bertrand D."/>
            <person name="Gao S."/>
            <person name="Seet Q."/>
            <person name="Wongkham S."/>
            <person name="Teh B.T."/>
            <person name="Wongkham C."/>
            <person name="Intapan P.M."/>
            <person name="Maleewong W."/>
            <person name="Yang X."/>
            <person name="Hu M."/>
            <person name="Wang Z."/>
            <person name="Hofmann A."/>
            <person name="Sternberg P.W."/>
            <person name="Tan P."/>
            <person name="Wang J."/>
            <person name="Gasser R.B."/>
        </authorList>
    </citation>
    <scope>NUCLEOTIDE SEQUENCE [LARGE SCALE GENOMIC DNA]</scope>
</reference>
<dbReference type="EMBL" id="KL596898">
    <property type="protein sequence ID" value="KER22445.1"/>
    <property type="molecule type" value="Genomic_DNA"/>
</dbReference>
<keyword evidence="4" id="KW-1133">Transmembrane helix</keyword>
<dbReference type="InterPro" id="IPR002159">
    <property type="entry name" value="CD36_fam"/>
</dbReference>
<evidence type="ECO:0000256" key="5">
    <source>
        <dbReference type="ARBA" id="ARBA00023136"/>
    </source>
</evidence>
<dbReference type="AlphaFoldDB" id="A0A074ZGS7"/>
<dbReference type="OrthoDB" id="18585at2759"/>
<dbReference type="GO" id="GO:0016020">
    <property type="term" value="C:membrane"/>
    <property type="evidence" value="ECO:0007669"/>
    <property type="project" value="UniProtKB-SubCell"/>
</dbReference>
<dbReference type="RefSeq" id="XP_009173812.1">
    <property type="nucleotide sequence ID" value="XM_009175548.1"/>
</dbReference>
<comment type="subcellular location">
    <subcellularLocation>
        <location evidence="1">Membrane</location>
    </subcellularLocation>
</comment>
<dbReference type="GO" id="GO:0005737">
    <property type="term" value="C:cytoplasm"/>
    <property type="evidence" value="ECO:0007669"/>
    <property type="project" value="TreeGrafter"/>
</dbReference>